<name>A0A6N7Y1H2_9FIRM</name>
<accession>A0A6N7Y1H2</accession>
<comment type="caution">
    <text evidence="1">The sequence shown here is derived from an EMBL/GenBank/DDBJ whole genome shotgun (WGS) entry which is preliminary data.</text>
</comment>
<protein>
    <submittedName>
        <fullName evidence="1">Uncharacterized protein</fullName>
    </submittedName>
</protein>
<gene>
    <name evidence="1" type="ORF">FYJ83_14580</name>
</gene>
<evidence type="ECO:0000313" key="1">
    <source>
        <dbReference type="EMBL" id="MSU02684.1"/>
    </source>
</evidence>
<keyword evidence="2" id="KW-1185">Reference proteome</keyword>
<organism evidence="1 2">
    <name type="scientific">Tissierella pigra</name>
    <dbReference type="NCBI Taxonomy" id="2607614"/>
    <lineage>
        <taxon>Bacteria</taxon>
        <taxon>Bacillati</taxon>
        <taxon>Bacillota</taxon>
        <taxon>Tissierellia</taxon>
        <taxon>Tissierellales</taxon>
        <taxon>Tissierellaceae</taxon>
        <taxon>Tissierella</taxon>
    </lineage>
</organism>
<reference evidence="1 2" key="1">
    <citation type="submission" date="2019-09" db="EMBL/GenBank/DDBJ databases">
        <title>In-depth cultivation of the pig gut microbiome towards novel bacterial diversity and tailored functional studies.</title>
        <authorList>
            <person name="Wylensek D."/>
            <person name="Hitch T.C.A."/>
            <person name="Clavel T."/>
        </authorList>
    </citation>
    <scope>NUCLEOTIDE SEQUENCE [LARGE SCALE GENOMIC DNA]</scope>
    <source>
        <strain evidence="1 2">WCA3-693-APC-4?</strain>
    </source>
</reference>
<dbReference type="SUPFAM" id="SSF54611">
    <property type="entry name" value="SecB-like"/>
    <property type="match status" value="1"/>
</dbReference>
<dbReference type="Gene3D" id="3.10.420.10">
    <property type="entry name" value="SecB-like"/>
    <property type="match status" value="1"/>
</dbReference>
<dbReference type="Proteomes" id="UP000469523">
    <property type="component" value="Unassembled WGS sequence"/>
</dbReference>
<sequence>MQLKGVIDLKPSSFQLINKPRVTKNIFQANKNFDFPGEISLEIDNNVKVIKMSNEEMTAIVILNLKFFENSNFKEVPFKLEMEIEGMFSWDKELEKNHNQLEDLLKKNAPAILYGSVK</sequence>
<dbReference type="EMBL" id="VUNQ01000039">
    <property type="protein sequence ID" value="MSU02684.1"/>
    <property type="molecule type" value="Genomic_DNA"/>
</dbReference>
<dbReference type="InterPro" id="IPR035958">
    <property type="entry name" value="SecB-like_sf"/>
</dbReference>
<proteinExistence type="predicted"/>
<dbReference type="AlphaFoldDB" id="A0A6N7Y1H2"/>
<evidence type="ECO:0000313" key="2">
    <source>
        <dbReference type="Proteomes" id="UP000469523"/>
    </source>
</evidence>